<evidence type="ECO:0000256" key="3">
    <source>
        <dbReference type="ARBA" id="ARBA00022516"/>
    </source>
</evidence>
<comment type="similarity">
    <text evidence="10">Belongs to the PlsX family.</text>
</comment>
<keyword evidence="7 10" id="KW-1208">Phospholipid metabolism</keyword>
<evidence type="ECO:0000313" key="13">
    <source>
        <dbReference type="Proteomes" id="UP000195772"/>
    </source>
</evidence>
<sequence>MLKIGVDAMGGDYAPEAAVKGAVMALDAIGPDSRIVLFGDEAKVKAVLAAEGCPAERFDIVATTEVIEMGDHPAKAFQAKADSSITVGFGYLAKGAIDGFASAGSTGAMMVGSMYAVKPIEGVIRPTISSIIPTVTGHPALLLDVGLNVDCKPEVLAQYGLIGSIYAEAVLGIRKPRVAVLNIGEEETKGNTQSKATYELLKADGRIDFVGNVEASYLFTGKVADVVVCDGFVGNTVLKMAEGLYHINKKLGGGNAFWDAMNYENVGGTPVLGVNAPVVIGHGISSPKAIRSMILSTERCITADLTAKLQRAFKN</sequence>
<dbReference type="OrthoDB" id="9806408at2"/>
<evidence type="ECO:0000313" key="14">
    <source>
        <dbReference type="Proteomes" id="UP000322940"/>
    </source>
</evidence>
<evidence type="ECO:0000256" key="9">
    <source>
        <dbReference type="ARBA" id="ARBA00046608"/>
    </source>
</evidence>
<dbReference type="HAMAP" id="MF_00019">
    <property type="entry name" value="PlsX"/>
    <property type="match status" value="1"/>
</dbReference>
<dbReference type="Proteomes" id="UP000322940">
    <property type="component" value="Unassembled WGS sequence"/>
</dbReference>
<dbReference type="GO" id="GO:0043811">
    <property type="term" value="F:phosphate:acyl-[acyl carrier protein] acyltransferase activity"/>
    <property type="evidence" value="ECO:0007669"/>
    <property type="project" value="UniProtKB-UniRule"/>
</dbReference>
<dbReference type="EMBL" id="NFHB01000002">
    <property type="protein sequence ID" value="OUN04257.1"/>
    <property type="molecule type" value="Genomic_DNA"/>
</dbReference>
<dbReference type="InterPro" id="IPR012281">
    <property type="entry name" value="Phospholipid_synth_PlsX-like"/>
</dbReference>
<comment type="caution">
    <text evidence="12">The sequence shown here is derived from an EMBL/GenBank/DDBJ whole genome shotgun (WGS) entry which is preliminary data.</text>
</comment>
<dbReference type="Pfam" id="PF02504">
    <property type="entry name" value="FA_synthesis"/>
    <property type="match status" value="1"/>
</dbReference>
<evidence type="ECO:0000256" key="5">
    <source>
        <dbReference type="ARBA" id="ARBA00023098"/>
    </source>
</evidence>
<dbReference type="SUPFAM" id="SSF53659">
    <property type="entry name" value="Isocitrate/Isopropylmalate dehydrogenase-like"/>
    <property type="match status" value="1"/>
</dbReference>
<comment type="function">
    <text evidence="10">Catalyzes the reversible formation of acyl-phosphate (acyl-PO(4)) from acyl-[acyl-carrier-protein] (acyl-ACP). This enzyme utilizes acyl-ACP as fatty acyl donor, but not acyl-CoA.</text>
</comment>
<dbReference type="GO" id="GO:0006633">
    <property type="term" value="P:fatty acid biosynthetic process"/>
    <property type="evidence" value="ECO:0007669"/>
    <property type="project" value="UniProtKB-UniRule"/>
</dbReference>
<dbReference type="InterPro" id="IPR003664">
    <property type="entry name" value="FA_synthesis"/>
</dbReference>
<dbReference type="EMBL" id="VVXH01000010">
    <property type="protein sequence ID" value="KAA2377532.1"/>
    <property type="molecule type" value="Genomic_DNA"/>
</dbReference>
<evidence type="ECO:0000256" key="2">
    <source>
        <dbReference type="ARBA" id="ARBA00022490"/>
    </source>
</evidence>
<reference evidence="12" key="2">
    <citation type="journal article" date="2018" name="BMC Genomics">
        <title>Whole genome sequencing and function prediction of 133 gut anaerobes isolated from chicken caecum in pure cultures.</title>
        <authorList>
            <person name="Medvecky M."/>
            <person name="Cejkova D."/>
            <person name="Polansky O."/>
            <person name="Karasova D."/>
            <person name="Kubasova T."/>
            <person name="Cizek A."/>
            <person name="Rychlik I."/>
        </authorList>
    </citation>
    <scope>NUCLEOTIDE SEQUENCE</scope>
    <source>
        <strain evidence="12">An90</strain>
    </source>
</reference>
<dbReference type="AlphaFoldDB" id="A0A1Y3R0U9"/>
<dbReference type="NCBIfam" id="TIGR00182">
    <property type="entry name" value="plsX"/>
    <property type="match status" value="1"/>
</dbReference>
<evidence type="ECO:0000256" key="1">
    <source>
        <dbReference type="ARBA" id="ARBA00001232"/>
    </source>
</evidence>
<dbReference type="PIRSF" id="PIRSF002465">
    <property type="entry name" value="Phsphlp_syn_PlsX"/>
    <property type="match status" value="1"/>
</dbReference>
<evidence type="ECO:0000256" key="6">
    <source>
        <dbReference type="ARBA" id="ARBA00023209"/>
    </source>
</evidence>
<evidence type="ECO:0000313" key="12">
    <source>
        <dbReference type="EMBL" id="OUN04257.1"/>
    </source>
</evidence>
<dbReference type="Proteomes" id="UP000195772">
    <property type="component" value="Unassembled WGS sequence"/>
</dbReference>
<evidence type="ECO:0000313" key="11">
    <source>
        <dbReference type="EMBL" id="KAA2377532.1"/>
    </source>
</evidence>
<evidence type="ECO:0000256" key="10">
    <source>
        <dbReference type="HAMAP-Rule" id="MF_00019"/>
    </source>
</evidence>
<evidence type="ECO:0000256" key="4">
    <source>
        <dbReference type="ARBA" id="ARBA00022679"/>
    </source>
</evidence>
<keyword evidence="2 10" id="KW-0963">Cytoplasm</keyword>
<keyword evidence="5 10" id="KW-0443">Lipid metabolism</keyword>
<comment type="subcellular location">
    <subcellularLocation>
        <location evidence="10">Cytoplasm</location>
    </subcellularLocation>
    <text evidence="10">Associated with the membrane possibly through PlsY.</text>
</comment>
<dbReference type="Gene3D" id="3.40.718.10">
    <property type="entry name" value="Isopropylmalate Dehydrogenase"/>
    <property type="match status" value="1"/>
</dbReference>
<reference evidence="13" key="1">
    <citation type="submission" date="2017-04" db="EMBL/GenBank/DDBJ databases">
        <title>Function of individual gut microbiota members based on whole genome sequencing of pure cultures obtained from chicken caecum.</title>
        <authorList>
            <person name="Medvecky M."/>
            <person name="Cejkova D."/>
            <person name="Polansky O."/>
            <person name="Karasova D."/>
            <person name="Kubasova T."/>
            <person name="Cizek A."/>
            <person name="Rychlik I."/>
        </authorList>
    </citation>
    <scope>NUCLEOTIDE SEQUENCE [LARGE SCALE GENOMIC DNA]</scope>
    <source>
        <strain evidence="13">An90</strain>
    </source>
</reference>
<keyword evidence="6 10" id="KW-0594">Phospholipid biosynthesis</keyword>
<gene>
    <name evidence="10 11" type="primary">plsX</name>
    <name evidence="12" type="ORF">B5G41_02790</name>
    <name evidence="11" type="ORF">F2Y10_10905</name>
</gene>
<proteinExistence type="inferred from homology"/>
<evidence type="ECO:0000256" key="7">
    <source>
        <dbReference type="ARBA" id="ARBA00023264"/>
    </source>
</evidence>
<comment type="pathway">
    <text evidence="10">Lipid metabolism; phospholipid metabolism.</text>
</comment>
<evidence type="ECO:0000256" key="8">
    <source>
        <dbReference type="ARBA" id="ARBA00024069"/>
    </source>
</evidence>
<dbReference type="GO" id="GO:0008654">
    <property type="term" value="P:phospholipid biosynthetic process"/>
    <property type="evidence" value="ECO:0007669"/>
    <property type="project" value="UniProtKB-KW"/>
</dbReference>
<dbReference type="EC" id="2.3.1.274" evidence="8 10"/>
<reference evidence="11 14" key="3">
    <citation type="journal article" date="2019" name="Nat. Med.">
        <title>A library of human gut bacterial isolates paired with longitudinal multiomics data enables mechanistic microbiome research.</title>
        <authorList>
            <person name="Poyet M."/>
            <person name="Groussin M."/>
            <person name="Gibbons S.M."/>
            <person name="Avila-Pacheco J."/>
            <person name="Jiang X."/>
            <person name="Kearney S.M."/>
            <person name="Perrotta A.R."/>
            <person name="Berdy B."/>
            <person name="Zhao S."/>
            <person name="Lieberman T.D."/>
            <person name="Swanson P.K."/>
            <person name="Smith M."/>
            <person name="Roesemann S."/>
            <person name="Alexander J.E."/>
            <person name="Rich S.A."/>
            <person name="Livny J."/>
            <person name="Vlamakis H."/>
            <person name="Clish C."/>
            <person name="Bullock K."/>
            <person name="Deik A."/>
            <person name="Scott J."/>
            <person name="Pierce K.A."/>
            <person name="Xavier R.J."/>
            <person name="Alm E.J."/>
        </authorList>
    </citation>
    <scope>NUCLEOTIDE SEQUENCE [LARGE SCALE GENOMIC DNA]</scope>
    <source>
        <strain evidence="11 14">BIOML-A266</strain>
    </source>
</reference>
<name>A0A1Y3R0U9_9BACT</name>
<dbReference type="PANTHER" id="PTHR30100">
    <property type="entry name" value="FATTY ACID/PHOSPHOLIPID SYNTHESIS PROTEIN PLSX"/>
    <property type="match status" value="1"/>
</dbReference>
<comment type="subunit">
    <text evidence="9 10">Homodimer. Probably interacts with PlsY.</text>
</comment>
<dbReference type="RefSeq" id="WP_081918704.1">
    <property type="nucleotide sequence ID" value="NZ_AP031440.1"/>
</dbReference>
<keyword evidence="4 10" id="KW-0808">Transferase</keyword>
<protein>
    <recommendedName>
        <fullName evidence="8 10">Phosphate acyltransferase</fullName>
        <ecNumber evidence="8 10">2.3.1.274</ecNumber>
    </recommendedName>
    <alternativeName>
        <fullName evidence="10">Acyl-ACP phosphotransacylase</fullName>
    </alternativeName>
    <alternativeName>
        <fullName evidence="10">Acyl-[acyl-carrier-protein]--phosphate acyltransferase</fullName>
    </alternativeName>
    <alternativeName>
        <fullName evidence="10">Phosphate-acyl-ACP acyltransferase</fullName>
    </alternativeName>
</protein>
<dbReference type="PANTHER" id="PTHR30100:SF1">
    <property type="entry name" value="PHOSPHATE ACYLTRANSFERASE"/>
    <property type="match status" value="1"/>
</dbReference>
<organism evidence="12 13">
    <name type="scientific">Alistipes onderdonkii</name>
    <dbReference type="NCBI Taxonomy" id="328813"/>
    <lineage>
        <taxon>Bacteria</taxon>
        <taxon>Pseudomonadati</taxon>
        <taxon>Bacteroidota</taxon>
        <taxon>Bacteroidia</taxon>
        <taxon>Bacteroidales</taxon>
        <taxon>Rikenellaceae</taxon>
        <taxon>Alistipes</taxon>
    </lineage>
</organism>
<dbReference type="eggNOG" id="COG0416">
    <property type="taxonomic scope" value="Bacteria"/>
</dbReference>
<comment type="catalytic activity">
    <reaction evidence="1 10">
        <text>a fatty acyl-[ACP] + phosphate = an acyl phosphate + holo-[ACP]</text>
        <dbReference type="Rhea" id="RHEA:42292"/>
        <dbReference type="Rhea" id="RHEA-COMP:9685"/>
        <dbReference type="Rhea" id="RHEA-COMP:14125"/>
        <dbReference type="ChEBI" id="CHEBI:43474"/>
        <dbReference type="ChEBI" id="CHEBI:59918"/>
        <dbReference type="ChEBI" id="CHEBI:64479"/>
        <dbReference type="ChEBI" id="CHEBI:138651"/>
        <dbReference type="EC" id="2.3.1.274"/>
    </reaction>
</comment>
<keyword evidence="12" id="KW-0012">Acyltransferase</keyword>
<accession>A0A1Y3R0U9</accession>
<dbReference type="GO" id="GO:0005737">
    <property type="term" value="C:cytoplasm"/>
    <property type="evidence" value="ECO:0007669"/>
    <property type="project" value="UniProtKB-SubCell"/>
</dbReference>
<dbReference type="UniPathway" id="UPA00085"/>
<keyword evidence="3 10" id="KW-0444">Lipid biosynthesis</keyword>